<dbReference type="InterPro" id="IPR023100">
    <property type="entry name" value="D-aminoacylase_insert_dom_sf"/>
</dbReference>
<evidence type="ECO:0000313" key="2">
    <source>
        <dbReference type="EMBL" id="MYD90076.1"/>
    </source>
</evidence>
<evidence type="ECO:0000259" key="1">
    <source>
        <dbReference type="Pfam" id="PF07969"/>
    </source>
</evidence>
<proteinExistence type="predicted"/>
<dbReference type="InterPro" id="IPR032466">
    <property type="entry name" value="Metal_Hydrolase"/>
</dbReference>
<dbReference type="PANTHER" id="PTHR11647:SF1">
    <property type="entry name" value="COLLAPSIN RESPONSE MEDIATOR PROTEIN"/>
    <property type="match status" value="1"/>
</dbReference>
<gene>
    <name evidence="2" type="ORF">F4Y08_07020</name>
</gene>
<dbReference type="GO" id="GO:0016811">
    <property type="term" value="F:hydrolase activity, acting on carbon-nitrogen (but not peptide) bonds, in linear amides"/>
    <property type="evidence" value="ECO:0007669"/>
    <property type="project" value="InterPro"/>
</dbReference>
<dbReference type="AlphaFoldDB" id="A0A6B1DT08"/>
<dbReference type="Pfam" id="PF07969">
    <property type="entry name" value="Amidohydro_3"/>
    <property type="match status" value="1"/>
</dbReference>
<dbReference type="GO" id="GO:0016812">
    <property type="term" value="F:hydrolase activity, acting on carbon-nitrogen (but not peptide) bonds, in cyclic amides"/>
    <property type="evidence" value="ECO:0007669"/>
    <property type="project" value="TreeGrafter"/>
</dbReference>
<dbReference type="InterPro" id="IPR013108">
    <property type="entry name" value="Amidohydro_3"/>
</dbReference>
<dbReference type="SUPFAM" id="SSF51338">
    <property type="entry name" value="Composite domain of metallo-dependent hydrolases"/>
    <property type="match status" value="1"/>
</dbReference>
<reference evidence="2" key="1">
    <citation type="submission" date="2019-09" db="EMBL/GenBank/DDBJ databases">
        <title>Characterisation of the sponge microbiome using genome-centric metagenomics.</title>
        <authorList>
            <person name="Engelberts J.P."/>
            <person name="Robbins S.J."/>
            <person name="De Goeij J.M."/>
            <person name="Aranda M."/>
            <person name="Bell S.C."/>
            <person name="Webster N.S."/>
        </authorList>
    </citation>
    <scope>NUCLEOTIDE SEQUENCE</scope>
    <source>
        <strain evidence="2">SB0662_bin_9</strain>
    </source>
</reference>
<dbReference type="Gene3D" id="2.30.40.10">
    <property type="entry name" value="Urease, subunit C, domain 1"/>
    <property type="match status" value="1"/>
</dbReference>
<feature type="domain" description="Amidohydrolase 3" evidence="1">
    <location>
        <begin position="44"/>
        <end position="285"/>
    </location>
</feature>
<accession>A0A6B1DT08</accession>
<dbReference type="EMBL" id="VXPY01000047">
    <property type="protein sequence ID" value="MYD90076.1"/>
    <property type="molecule type" value="Genomic_DNA"/>
</dbReference>
<protein>
    <submittedName>
        <fullName evidence="2">Amidohydrolase family protein</fullName>
    </submittedName>
</protein>
<comment type="caution">
    <text evidence="2">The sequence shown here is derived from an EMBL/GenBank/DDBJ whole genome shotgun (WGS) entry which is preliminary data.</text>
</comment>
<dbReference type="GO" id="GO:0005829">
    <property type="term" value="C:cytosol"/>
    <property type="evidence" value="ECO:0007669"/>
    <property type="project" value="TreeGrafter"/>
</dbReference>
<dbReference type="InterPro" id="IPR011059">
    <property type="entry name" value="Metal-dep_hydrolase_composite"/>
</dbReference>
<dbReference type="SUPFAM" id="SSF51556">
    <property type="entry name" value="Metallo-dependent hydrolases"/>
    <property type="match status" value="1"/>
</dbReference>
<dbReference type="Gene3D" id="3.30.1490.130">
    <property type="entry name" value="D-aminoacylase. Domain 3"/>
    <property type="match status" value="1"/>
</dbReference>
<keyword evidence="2" id="KW-0378">Hydrolase</keyword>
<organism evidence="2">
    <name type="scientific">Caldilineaceae bacterium SB0662_bin_9</name>
    <dbReference type="NCBI Taxonomy" id="2605258"/>
    <lineage>
        <taxon>Bacteria</taxon>
        <taxon>Bacillati</taxon>
        <taxon>Chloroflexota</taxon>
        <taxon>Caldilineae</taxon>
        <taxon>Caldilineales</taxon>
        <taxon>Caldilineaceae</taxon>
    </lineage>
</organism>
<dbReference type="PANTHER" id="PTHR11647">
    <property type="entry name" value="HYDRANTOINASE/DIHYDROPYRIMIDINASE FAMILY MEMBER"/>
    <property type="match status" value="1"/>
</dbReference>
<dbReference type="Gene3D" id="3.20.20.140">
    <property type="entry name" value="Metal-dependent hydrolases"/>
    <property type="match status" value="1"/>
</dbReference>
<dbReference type="InterPro" id="IPR050378">
    <property type="entry name" value="Metallo-dep_Hydrolases_sf"/>
</dbReference>
<name>A0A6B1DT08_9CHLR</name>
<sequence length="408" mass="44282">MFDTLICNGTLVDGTGAGARQADLGIRNEVIADIGDLGDATADRTIDATGQVVAPGFIDIHTHSDLTLLAEPHGLSKILQGVTTEVTGNCGYSPFPISPERTETLRETLSSVFGDAVPWTWQDLEGYRQAATEIGLAINIAPLVGHSAVRGMVVGFEDRPATADEIRAMNYQVDQAMAQGAFGFSTGLTLPPSAYGDTAEIVALTEAMARWPGRIYTSHIRCWSGYHITGVQEAVDIGLATGVPVQVAHMAVNDPRHWGEADTVIEVCEDAVKSGHDVTFDVYPYDASSSGFSQCMPTWAQSGGPAALLSRIRTPATRLQIRDDMLEEGLFRGWPWLWDRLLVSTTHTEAAKPYEGLTIQEAAHEMNLEPVDAALTLMDLDDARLTIIFFYRTEEDMCAFLTALFQSR</sequence>